<dbReference type="PROSITE" id="PS50011">
    <property type="entry name" value="PROTEIN_KINASE_DOM"/>
    <property type="match status" value="1"/>
</dbReference>
<dbReference type="InterPro" id="IPR000719">
    <property type="entry name" value="Prot_kinase_dom"/>
</dbReference>
<organism evidence="21">
    <name type="scientific">Soboliphyme baturini</name>
    <dbReference type="NCBI Taxonomy" id="241478"/>
    <lineage>
        <taxon>Eukaryota</taxon>
        <taxon>Metazoa</taxon>
        <taxon>Ecdysozoa</taxon>
        <taxon>Nematoda</taxon>
        <taxon>Enoplea</taxon>
        <taxon>Dorylaimia</taxon>
        <taxon>Dioctophymatida</taxon>
        <taxon>Dioctophymatoidea</taxon>
        <taxon>Soboliphymatidae</taxon>
        <taxon>Soboliphyme</taxon>
    </lineage>
</organism>
<dbReference type="PANTHER" id="PTHR23255">
    <property type="entry name" value="TRANSFORMING GROWTH FACTOR-BETA RECEPTOR TYPE I AND II"/>
    <property type="match status" value="1"/>
</dbReference>
<evidence type="ECO:0000256" key="6">
    <source>
        <dbReference type="ARBA" id="ARBA00022692"/>
    </source>
</evidence>
<dbReference type="InterPro" id="IPR008271">
    <property type="entry name" value="Ser/Thr_kinase_AS"/>
</dbReference>
<evidence type="ECO:0000256" key="10">
    <source>
        <dbReference type="ARBA" id="ARBA00022840"/>
    </source>
</evidence>
<dbReference type="Gene3D" id="1.10.510.10">
    <property type="entry name" value="Transferase(Phosphotransferase) domain 1"/>
    <property type="match status" value="1"/>
</dbReference>
<dbReference type="InterPro" id="IPR011009">
    <property type="entry name" value="Kinase-like_dom_sf"/>
</dbReference>
<dbReference type="PANTHER" id="PTHR23255:SF71">
    <property type="entry name" value="RECEPTOR PROTEIN SERINE_THREONINE KINASE"/>
    <property type="match status" value="1"/>
</dbReference>
<protein>
    <recommendedName>
        <fullName evidence="3">receptor protein serine/threonine kinase</fullName>
        <ecNumber evidence="3">2.7.11.30</ecNumber>
    </recommendedName>
</protein>
<evidence type="ECO:0000313" key="19">
    <source>
        <dbReference type="EMBL" id="VDP24984.1"/>
    </source>
</evidence>
<keyword evidence="20" id="KW-1185">Reference proteome</keyword>
<dbReference type="InterPro" id="IPR017441">
    <property type="entry name" value="Protein_kinase_ATP_BS"/>
</dbReference>
<dbReference type="GO" id="GO:0005524">
    <property type="term" value="F:ATP binding"/>
    <property type="evidence" value="ECO:0007669"/>
    <property type="project" value="UniProtKB-UniRule"/>
</dbReference>
<feature type="binding site" evidence="14">
    <location>
        <position position="174"/>
    </location>
    <ligand>
        <name>ATP</name>
        <dbReference type="ChEBI" id="CHEBI:30616"/>
    </ligand>
</feature>
<dbReference type="SMART" id="SM00220">
    <property type="entry name" value="S_TKc"/>
    <property type="match status" value="1"/>
</dbReference>
<reference evidence="19 20" key="2">
    <citation type="submission" date="2018-11" db="EMBL/GenBank/DDBJ databases">
        <authorList>
            <consortium name="Pathogen Informatics"/>
        </authorList>
    </citation>
    <scope>NUCLEOTIDE SEQUENCE [LARGE SCALE GENOMIC DNA]</scope>
</reference>
<evidence type="ECO:0000256" key="2">
    <source>
        <dbReference type="ARBA" id="ARBA00009605"/>
    </source>
</evidence>
<evidence type="ECO:0000259" key="18">
    <source>
        <dbReference type="PROSITE" id="PS51256"/>
    </source>
</evidence>
<evidence type="ECO:0000256" key="5">
    <source>
        <dbReference type="ARBA" id="ARBA00022679"/>
    </source>
</evidence>
<keyword evidence="8 14" id="KW-0547">Nucleotide-binding</keyword>
<keyword evidence="5" id="KW-0808">Transferase</keyword>
<dbReference type="GO" id="GO:0043235">
    <property type="term" value="C:receptor complex"/>
    <property type="evidence" value="ECO:0007669"/>
    <property type="project" value="TreeGrafter"/>
</dbReference>
<comment type="subcellular location">
    <subcellularLocation>
        <location evidence="1">Membrane</location>
        <topology evidence="1">Single-pass type I membrane protein</topology>
    </subcellularLocation>
</comment>
<feature type="domain" description="GS" evidence="18">
    <location>
        <begin position="110"/>
        <end position="146"/>
    </location>
</feature>
<dbReference type="Proteomes" id="UP000270296">
    <property type="component" value="Unassembled WGS sequence"/>
</dbReference>
<keyword evidence="11 16" id="KW-1133">Transmembrane helix</keyword>
<dbReference type="WBParaSite" id="SBAD_0001003301-mRNA-1">
    <property type="protein sequence ID" value="SBAD_0001003301-mRNA-1"/>
    <property type="gene ID" value="SBAD_0001003301"/>
</dbReference>
<keyword evidence="4 15" id="KW-0723">Serine/threonine-protein kinase</keyword>
<dbReference type="Gene3D" id="3.30.200.20">
    <property type="entry name" value="Phosphorylase Kinase, domain 1"/>
    <property type="match status" value="1"/>
</dbReference>
<gene>
    <name evidence="19" type="ORF">SBAD_LOCUS9686</name>
</gene>
<reference evidence="21" key="1">
    <citation type="submission" date="2016-06" db="UniProtKB">
        <authorList>
            <consortium name="WormBaseParasite"/>
        </authorList>
    </citation>
    <scope>IDENTIFICATION</scope>
</reference>
<dbReference type="PROSITE" id="PS00108">
    <property type="entry name" value="PROTEIN_KINASE_ST"/>
    <property type="match status" value="1"/>
</dbReference>
<evidence type="ECO:0000313" key="21">
    <source>
        <dbReference type="WBParaSite" id="SBAD_0001003301-mRNA-1"/>
    </source>
</evidence>
<dbReference type="SUPFAM" id="SSF56112">
    <property type="entry name" value="Protein kinase-like (PK-like)"/>
    <property type="match status" value="1"/>
</dbReference>
<evidence type="ECO:0000256" key="16">
    <source>
        <dbReference type="SAM" id="Phobius"/>
    </source>
</evidence>
<evidence type="ECO:0000256" key="14">
    <source>
        <dbReference type="PROSITE-ProRule" id="PRU10141"/>
    </source>
</evidence>
<evidence type="ECO:0000313" key="20">
    <source>
        <dbReference type="Proteomes" id="UP000270296"/>
    </source>
</evidence>
<evidence type="ECO:0000256" key="12">
    <source>
        <dbReference type="ARBA" id="ARBA00023136"/>
    </source>
</evidence>
<sequence>MPPDRPISCYVNRMLQHVNAIGCCRNYSFCAPDLNVELIPQWEGANDEVITPHSSFSDGWQIALVVCLPLTGFLIVCILYLLLKNHLNYKSKAREAQCDQKDPLIVGEVQGIKRMLDELNDPSIEPASTGSGSGLPLLVQITIARQIHLQNVIGRGRFGEVWLGSWKGENVAVKIFSTVDEKSWFREVEIYETTMLRHENLLGFIAADNKDAGMTTQLWLVTEYHQRGSLYDFLNVHTVDLALLCRICRSVANGLTFLHTEIGGTHCKIDIHCYHLLVLMVPAIAHRDLKSKNVLIKDDGSCCIADLGLAVRYYSSTGTIDIPDNNKVGTKVCIQKGVKNYSRHFTALFIVL</sequence>
<feature type="transmembrane region" description="Helical" evidence="16">
    <location>
        <begin position="62"/>
        <end position="83"/>
    </location>
</feature>
<dbReference type="EMBL" id="UZAM01013036">
    <property type="protein sequence ID" value="VDP24984.1"/>
    <property type="molecule type" value="Genomic_DNA"/>
</dbReference>
<dbReference type="SMART" id="SM00467">
    <property type="entry name" value="GS"/>
    <property type="match status" value="1"/>
</dbReference>
<dbReference type="EC" id="2.7.11.30" evidence="3"/>
<dbReference type="AlphaFoldDB" id="A0A183J1D7"/>
<keyword evidence="9" id="KW-0418">Kinase</keyword>
<dbReference type="InterPro" id="IPR000333">
    <property type="entry name" value="TGFB_receptor"/>
</dbReference>
<evidence type="ECO:0000256" key="3">
    <source>
        <dbReference type="ARBA" id="ARBA00012401"/>
    </source>
</evidence>
<dbReference type="Pfam" id="PF00069">
    <property type="entry name" value="Pkinase"/>
    <property type="match status" value="1"/>
</dbReference>
<dbReference type="Pfam" id="PF08515">
    <property type="entry name" value="TGF_beta_GS"/>
    <property type="match status" value="1"/>
</dbReference>
<proteinExistence type="inferred from homology"/>
<evidence type="ECO:0000256" key="8">
    <source>
        <dbReference type="ARBA" id="ARBA00022741"/>
    </source>
</evidence>
<keyword evidence="12 16" id="KW-0472">Membrane</keyword>
<keyword evidence="6 16" id="KW-0812">Transmembrane</keyword>
<evidence type="ECO:0000256" key="1">
    <source>
        <dbReference type="ARBA" id="ARBA00004479"/>
    </source>
</evidence>
<evidence type="ECO:0000256" key="15">
    <source>
        <dbReference type="RuleBase" id="RU000304"/>
    </source>
</evidence>
<evidence type="ECO:0000256" key="11">
    <source>
        <dbReference type="ARBA" id="ARBA00022989"/>
    </source>
</evidence>
<feature type="domain" description="Protein kinase" evidence="17">
    <location>
        <begin position="147"/>
        <end position="352"/>
    </location>
</feature>
<keyword evidence="7" id="KW-0732">Signal</keyword>
<dbReference type="PROSITE" id="PS00107">
    <property type="entry name" value="PROTEIN_KINASE_ATP"/>
    <property type="match status" value="1"/>
</dbReference>
<dbReference type="GO" id="GO:0004675">
    <property type="term" value="F:transmembrane receptor protein serine/threonine kinase activity"/>
    <property type="evidence" value="ECO:0007669"/>
    <property type="project" value="UniProtKB-EC"/>
</dbReference>
<dbReference type="OrthoDB" id="69842at2759"/>
<dbReference type="InterPro" id="IPR003605">
    <property type="entry name" value="GS_dom"/>
</dbReference>
<evidence type="ECO:0000256" key="9">
    <source>
        <dbReference type="ARBA" id="ARBA00022777"/>
    </source>
</evidence>
<accession>A0A183J1D7</accession>
<comment type="similarity">
    <text evidence="2">Belongs to the protein kinase superfamily. TKL Ser/Thr protein kinase family. TGFB receptor subfamily.</text>
</comment>
<dbReference type="PROSITE" id="PS51256">
    <property type="entry name" value="GS"/>
    <property type="match status" value="1"/>
</dbReference>
<evidence type="ECO:0000256" key="7">
    <source>
        <dbReference type="ARBA" id="ARBA00022729"/>
    </source>
</evidence>
<evidence type="ECO:0000256" key="13">
    <source>
        <dbReference type="ARBA" id="ARBA00023170"/>
    </source>
</evidence>
<evidence type="ECO:0000256" key="4">
    <source>
        <dbReference type="ARBA" id="ARBA00022527"/>
    </source>
</evidence>
<dbReference type="GO" id="GO:0005886">
    <property type="term" value="C:plasma membrane"/>
    <property type="evidence" value="ECO:0007669"/>
    <property type="project" value="TreeGrafter"/>
</dbReference>
<dbReference type="GO" id="GO:0071363">
    <property type="term" value="P:cellular response to growth factor stimulus"/>
    <property type="evidence" value="ECO:0007669"/>
    <property type="project" value="TreeGrafter"/>
</dbReference>
<evidence type="ECO:0000259" key="17">
    <source>
        <dbReference type="PROSITE" id="PS50011"/>
    </source>
</evidence>
<keyword evidence="13" id="KW-0675">Receptor</keyword>
<keyword evidence="10 14" id="KW-0067">ATP-binding</keyword>
<name>A0A183J1D7_9BILA</name>